<dbReference type="PANTHER" id="PTHR45947">
    <property type="entry name" value="SULFOQUINOVOSYL TRANSFERASE SQD2"/>
    <property type="match status" value="1"/>
</dbReference>
<dbReference type="OrthoDB" id="9790710at2"/>
<keyword evidence="4" id="KW-1185">Reference proteome</keyword>
<dbReference type="EMBL" id="SMAI01000008">
    <property type="protein sequence ID" value="TCT03969.1"/>
    <property type="molecule type" value="Genomic_DNA"/>
</dbReference>
<feature type="domain" description="Glycosyltransferase subfamily 4-like N-terminal" evidence="2">
    <location>
        <begin position="20"/>
        <end position="181"/>
    </location>
</feature>
<feature type="domain" description="Glycosyl transferase family 1" evidence="1">
    <location>
        <begin position="195"/>
        <end position="350"/>
    </location>
</feature>
<dbReference type="InterPro" id="IPR001296">
    <property type="entry name" value="Glyco_trans_1"/>
</dbReference>
<dbReference type="Pfam" id="PF13579">
    <property type="entry name" value="Glyco_trans_4_4"/>
    <property type="match status" value="1"/>
</dbReference>
<accession>A0A4R3LW70</accession>
<evidence type="ECO:0000259" key="2">
    <source>
        <dbReference type="Pfam" id="PF13579"/>
    </source>
</evidence>
<name>A0A4R3LW70_9HYPH</name>
<protein>
    <submittedName>
        <fullName evidence="3">Glycosyltransferase involved in cell wall biosynthesis</fullName>
    </submittedName>
</protein>
<dbReference type="InterPro" id="IPR050194">
    <property type="entry name" value="Glycosyltransferase_grp1"/>
</dbReference>
<keyword evidence="3" id="KW-0808">Transferase</keyword>
<dbReference type="SUPFAM" id="SSF53756">
    <property type="entry name" value="UDP-Glycosyltransferase/glycogen phosphorylase"/>
    <property type="match status" value="1"/>
</dbReference>
<dbReference type="Gene3D" id="3.40.50.2000">
    <property type="entry name" value="Glycogen Phosphorylase B"/>
    <property type="match status" value="2"/>
</dbReference>
<evidence type="ECO:0000313" key="4">
    <source>
        <dbReference type="Proteomes" id="UP000294664"/>
    </source>
</evidence>
<proteinExistence type="predicted"/>
<dbReference type="RefSeq" id="WP_132032288.1">
    <property type="nucleotide sequence ID" value="NZ_SMAI01000008.1"/>
</dbReference>
<evidence type="ECO:0000313" key="3">
    <source>
        <dbReference type="EMBL" id="TCT03969.1"/>
    </source>
</evidence>
<reference evidence="3 4" key="1">
    <citation type="submission" date="2019-03" db="EMBL/GenBank/DDBJ databases">
        <title>Genomic Encyclopedia of Type Strains, Phase IV (KMG-IV): sequencing the most valuable type-strain genomes for metagenomic binning, comparative biology and taxonomic classification.</title>
        <authorList>
            <person name="Goeker M."/>
        </authorList>
    </citation>
    <scope>NUCLEOTIDE SEQUENCE [LARGE SCALE GENOMIC DNA]</scope>
    <source>
        <strain evidence="3 4">DSM 9035</strain>
    </source>
</reference>
<dbReference type="PANTHER" id="PTHR45947:SF3">
    <property type="entry name" value="SULFOQUINOVOSYL TRANSFERASE SQD2"/>
    <property type="match status" value="1"/>
</dbReference>
<dbReference type="AlphaFoldDB" id="A0A4R3LW70"/>
<dbReference type="Proteomes" id="UP000294664">
    <property type="component" value="Unassembled WGS sequence"/>
</dbReference>
<comment type="caution">
    <text evidence="3">The sequence shown here is derived from an EMBL/GenBank/DDBJ whole genome shotgun (WGS) entry which is preliminary data.</text>
</comment>
<sequence>MTSRLAVGQILAALTPAASGVTLAVTRLADAQAACGLDVAILSVGETERADRAGVRYETFSQDFGDLPVLRRLSASQGLARAVDVLAREGTVLHTHGLWLACNLYAGWSARRHRSPLVVSPHGMLAPAALRFSSRKKQVFWALAQGPALSRAACWHVTSTQEFEELRDFGIAAPIALVPLGIDVPPAAPYLAGPRRTLLSLGRVHPKKGLDRLVAAWAQVEDRHPDWDLRITGPSERGHAEELRRQAQALGARRIAFEDGLYGADKLAAYAAADVFVLPSLNENFGFVVAEALACGVPVVCTRGAPWPGLAEHGCGWWIDHGVAPLVAALEDAMGMPPAALAEMGARGRRWMAADFSWDRTARDLIAVYRWCAGAGDRPASVIL</sequence>
<dbReference type="GO" id="GO:0016758">
    <property type="term" value="F:hexosyltransferase activity"/>
    <property type="evidence" value="ECO:0007669"/>
    <property type="project" value="TreeGrafter"/>
</dbReference>
<organism evidence="3 4">
    <name type="scientific">Aquabacter spiritensis</name>
    <dbReference type="NCBI Taxonomy" id="933073"/>
    <lineage>
        <taxon>Bacteria</taxon>
        <taxon>Pseudomonadati</taxon>
        <taxon>Pseudomonadota</taxon>
        <taxon>Alphaproteobacteria</taxon>
        <taxon>Hyphomicrobiales</taxon>
        <taxon>Xanthobacteraceae</taxon>
        <taxon>Aquabacter</taxon>
    </lineage>
</organism>
<dbReference type="InterPro" id="IPR028098">
    <property type="entry name" value="Glyco_trans_4-like_N"/>
</dbReference>
<dbReference type="Pfam" id="PF00534">
    <property type="entry name" value="Glycos_transf_1"/>
    <property type="match status" value="1"/>
</dbReference>
<evidence type="ECO:0000259" key="1">
    <source>
        <dbReference type="Pfam" id="PF00534"/>
    </source>
</evidence>
<gene>
    <name evidence="3" type="ORF">EDC64_108135</name>
</gene>